<gene>
    <name evidence="2" type="ORF">F3F73_02765</name>
</gene>
<dbReference type="RefSeq" id="WP_021936824.1">
    <property type="nucleotide sequence ID" value="NZ_CP072243.1"/>
</dbReference>
<evidence type="ECO:0000256" key="1">
    <source>
        <dbReference type="SAM" id="SignalP"/>
    </source>
</evidence>
<dbReference type="InterPro" id="IPR024339">
    <property type="entry name" value="DUF3836"/>
</dbReference>
<feature type="chain" id="PRO_5029788253" evidence="1">
    <location>
        <begin position="30"/>
        <end position="168"/>
    </location>
</feature>
<reference evidence="2 3" key="1">
    <citation type="journal article" date="2019" name="Nat. Med.">
        <title>A library of human gut bacterial isolates paired with longitudinal multiomics data enables mechanistic microbiome research.</title>
        <authorList>
            <person name="Poyet M."/>
            <person name="Groussin M."/>
            <person name="Gibbons S.M."/>
            <person name="Avila-Pacheco J."/>
            <person name="Jiang X."/>
            <person name="Kearney S.M."/>
            <person name="Perrotta A.R."/>
            <person name="Berdy B."/>
            <person name="Zhao S."/>
            <person name="Lieberman T.D."/>
            <person name="Swanson P.K."/>
            <person name="Smith M."/>
            <person name="Roesemann S."/>
            <person name="Alexander J.E."/>
            <person name="Rich S.A."/>
            <person name="Livny J."/>
            <person name="Vlamakis H."/>
            <person name="Clish C."/>
            <person name="Bullock K."/>
            <person name="Deik A."/>
            <person name="Scott J."/>
            <person name="Pierce K.A."/>
            <person name="Xavier R.J."/>
            <person name="Alm E.J."/>
        </authorList>
    </citation>
    <scope>NUCLEOTIDE SEQUENCE [LARGE SCALE GENOMIC DNA]</scope>
    <source>
        <strain evidence="2 3">BIOML-A10</strain>
    </source>
</reference>
<keyword evidence="1" id="KW-0732">Signal</keyword>
<proteinExistence type="predicted"/>
<dbReference type="Pfam" id="PF12930">
    <property type="entry name" value="DUF3836"/>
    <property type="match status" value="1"/>
</dbReference>
<name>A0A7J4XN28_9BACE</name>
<dbReference type="Proteomes" id="UP000422221">
    <property type="component" value="Unassembled WGS sequence"/>
</dbReference>
<sequence>MKKSFMSISMLVVSISMLALFLCSSAINAQTSSKFIYDKSENSETVYTLDKSGKYLTPKLKYEYNKETKGNKETKKAYRWNASERKWVPYYLISMSESGNNSIVEYAAWDNQTQDFSLNCQKAVYNRGFENDILSYVLYKWNPVEENWEADQYLLCGDYLALEADSMN</sequence>
<dbReference type="Gene3D" id="2.40.128.720">
    <property type="match status" value="1"/>
</dbReference>
<organism evidence="2 3">
    <name type="scientific">Bacteroides salyersiae</name>
    <dbReference type="NCBI Taxonomy" id="291644"/>
    <lineage>
        <taxon>Bacteria</taxon>
        <taxon>Pseudomonadati</taxon>
        <taxon>Bacteroidota</taxon>
        <taxon>Bacteroidia</taxon>
        <taxon>Bacteroidales</taxon>
        <taxon>Bacteroidaceae</taxon>
        <taxon>Bacteroides</taxon>
    </lineage>
</organism>
<protein>
    <submittedName>
        <fullName evidence="2">DUF3836 domain-containing protein</fullName>
    </submittedName>
</protein>
<feature type="signal peptide" evidence="1">
    <location>
        <begin position="1"/>
        <end position="29"/>
    </location>
</feature>
<evidence type="ECO:0000313" key="3">
    <source>
        <dbReference type="Proteomes" id="UP000422221"/>
    </source>
</evidence>
<dbReference type="EMBL" id="VWMK01000002">
    <property type="protein sequence ID" value="KAA3769363.1"/>
    <property type="molecule type" value="Genomic_DNA"/>
</dbReference>
<comment type="caution">
    <text evidence="2">The sequence shown here is derived from an EMBL/GenBank/DDBJ whole genome shotgun (WGS) entry which is preliminary data.</text>
</comment>
<dbReference type="AlphaFoldDB" id="A0A7J4XN28"/>
<evidence type="ECO:0000313" key="2">
    <source>
        <dbReference type="EMBL" id="KAA3769363.1"/>
    </source>
</evidence>
<accession>A0A7J4XN28</accession>